<keyword evidence="3" id="KW-1185">Reference proteome</keyword>
<proteinExistence type="predicted"/>
<evidence type="ECO:0000313" key="2">
    <source>
        <dbReference type="EMBL" id="OMO73444.1"/>
    </source>
</evidence>
<protein>
    <recommendedName>
        <fullName evidence="1">Alliinase C-terminal domain-containing protein</fullName>
    </recommendedName>
</protein>
<sequence>MSMSKRFSIQELEPQPCSFHQKVRAPSPAFAWFKCEREEDKDCNAVLNSVNVTGRDGSLFGSESRYVRLSLVKNDDDFDLLLQRLQMLVSQENTDNIKIMPQNETMGSMATTRLNASYNWDQVNSKYNLEELATHFLDEATMSSYI</sequence>
<evidence type="ECO:0000313" key="3">
    <source>
        <dbReference type="Proteomes" id="UP000188268"/>
    </source>
</evidence>
<gene>
    <name evidence="2" type="ORF">CCACVL1_17251</name>
</gene>
<feature type="domain" description="Alliinase C-terminal" evidence="1">
    <location>
        <begin position="2"/>
        <end position="88"/>
    </location>
</feature>
<dbReference type="Pfam" id="PF04864">
    <property type="entry name" value="Alliinase_C"/>
    <property type="match status" value="1"/>
</dbReference>
<accession>A0A1R3HT68</accession>
<dbReference type="Gene3D" id="3.90.1150.10">
    <property type="entry name" value="Aspartate Aminotransferase, domain 1"/>
    <property type="match status" value="1"/>
</dbReference>
<dbReference type="GO" id="GO:0016846">
    <property type="term" value="F:carbon-sulfur lyase activity"/>
    <property type="evidence" value="ECO:0007669"/>
    <property type="project" value="InterPro"/>
</dbReference>
<dbReference type="Proteomes" id="UP000188268">
    <property type="component" value="Unassembled WGS sequence"/>
</dbReference>
<organism evidence="2 3">
    <name type="scientific">Corchorus capsularis</name>
    <name type="common">Jute</name>
    <dbReference type="NCBI Taxonomy" id="210143"/>
    <lineage>
        <taxon>Eukaryota</taxon>
        <taxon>Viridiplantae</taxon>
        <taxon>Streptophyta</taxon>
        <taxon>Embryophyta</taxon>
        <taxon>Tracheophyta</taxon>
        <taxon>Spermatophyta</taxon>
        <taxon>Magnoliopsida</taxon>
        <taxon>eudicotyledons</taxon>
        <taxon>Gunneridae</taxon>
        <taxon>Pentapetalae</taxon>
        <taxon>rosids</taxon>
        <taxon>malvids</taxon>
        <taxon>Malvales</taxon>
        <taxon>Malvaceae</taxon>
        <taxon>Grewioideae</taxon>
        <taxon>Apeibeae</taxon>
        <taxon>Corchorus</taxon>
    </lineage>
</organism>
<reference evidence="2 3" key="1">
    <citation type="submission" date="2013-09" db="EMBL/GenBank/DDBJ databases">
        <title>Corchorus capsularis genome sequencing.</title>
        <authorList>
            <person name="Alam M."/>
            <person name="Haque M.S."/>
            <person name="Islam M.S."/>
            <person name="Emdad E.M."/>
            <person name="Islam M.M."/>
            <person name="Ahmed B."/>
            <person name="Halim A."/>
            <person name="Hossen Q.M.M."/>
            <person name="Hossain M.Z."/>
            <person name="Ahmed R."/>
            <person name="Khan M.M."/>
            <person name="Islam R."/>
            <person name="Rashid M.M."/>
            <person name="Khan S.A."/>
            <person name="Rahman M.S."/>
            <person name="Alam M."/>
        </authorList>
    </citation>
    <scope>NUCLEOTIDE SEQUENCE [LARGE SCALE GENOMIC DNA]</scope>
    <source>
        <strain evidence="3">cv. CVL-1</strain>
        <tissue evidence="2">Whole seedling</tissue>
    </source>
</reference>
<dbReference type="Gramene" id="OMO73444">
    <property type="protein sequence ID" value="OMO73444"/>
    <property type="gene ID" value="CCACVL1_17251"/>
</dbReference>
<dbReference type="AlphaFoldDB" id="A0A1R3HT68"/>
<dbReference type="InterPro" id="IPR015424">
    <property type="entry name" value="PyrdxlP-dep_Trfase"/>
</dbReference>
<dbReference type="InterPro" id="IPR015422">
    <property type="entry name" value="PyrdxlP-dep_Trfase_small"/>
</dbReference>
<name>A0A1R3HT68_COCAP</name>
<dbReference type="OrthoDB" id="2020362at2759"/>
<dbReference type="InterPro" id="IPR006948">
    <property type="entry name" value="Alliinase_C"/>
</dbReference>
<dbReference type="STRING" id="210143.A0A1R3HT68"/>
<comment type="caution">
    <text evidence="2">The sequence shown here is derived from an EMBL/GenBank/DDBJ whole genome shotgun (WGS) entry which is preliminary data.</text>
</comment>
<dbReference type="SUPFAM" id="SSF53383">
    <property type="entry name" value="PLP-dependent transferases"/>
    <property type="match status" value="1"/>
</dbReference>
<dbReference type="EMBL" id="AWWV01011208">
    <property type="protein sequence ID" value="OMO73444.1"/>
    <property type="molecule type" value="Genomic_DNA"/>
</dbReference>
<evidence type="ECO:0000259" key="1">
    <source>
        <dbReference type="Pfam" id="PF04864"/>
    </source>
</evidence>